<feature type="domain" description="Alanine racemase C-terminal" evidence="12">
    <location>
        <begin position="232"/>
        <end position="356"/>
    </location>
</feature>
<dbReference type="GO" id="GO:0005829">
    <property type="term" value="C:cytosol"/>
    <property type="evidence" value="ECO:0007669"/>
    <property type="project" value="TreeGrafter"/>
</dbReference>
<evidence type="ECO:0000256" key="9">
    <source>
        <dbReference type="HAMAP-Rule" id="MF_01201"/>
    </source>
</evidence>
<comment type="caution">
    <text evidence="13">The sequence shown here is derived from an EMBL/GenBank/DDBJ whole genome shotgun (WGS) entry which is preliminary data.</text>
</comment>
<dbReference type="EC" id="5.1.1.1" evidence="5 9"/>
<dbReference type="SUPFAM" id="SSF51419">
    <property type="entry name" value="PLP-binding barrel"/>
    <property type="match status" value="1"/>
</dbReference>
<evidence type="ECO:0000256" key="11">
    <source>
        <dbReference type="PIRSR" id="PIRSR600821-52"/>
    </source>
</evidence>
<evidence type="ECO:0000313" key="13">
    <source>
        <dbReference type="EMBL" id="TDY02378.1"/>
    </source>
</evidence>
<comment type="pathway">
    <text evidence="3">Cell wall biogenesis; peptidoglycan biosynthesis.</text>
</comment>
<comment type="catalytic activity">
    <reaction evidence="1 9">
        <text>L-alanine = D-alanine</text>
        <dbReference type="Rhea" id="RHEA:20249"/>
        <dbReference type="ChEBI" id="CHEBI:57416"/>
        <dbReference type="ChEBI" id="CHEBI:57972"/>
        <dbReference type="EC" id="5.1.1.1"/>
    </reaction>
</comment>
<dbReference type="CDD" id="cd06827">
    <property type="entry name" value="PLPDE_III_AR_proteobact"/>
    <property type="match status" value="1"/>
</dbReference>
<dbReference type="InterPro" id="IPR029066">
    <property type="entry name" value="PLP-binding_barrel"/>
</dbReference>
<comment type="similarity">
    <text evidence="4 9">Belongs to the alanine racemase family.</text>
</comment>
<dbReference type="UniPathway" id="UPA00042">
    <property type="reaction ID" value="UER00497"/>
</dbReference>
<dbReference type="PANTHER" id="PTHR30511">
    <property type="entry name" value="ALANINE RACEMASE"/>
    <property type="match status" value="1"/>
</dbReference>
<sequence length="358" mass="38847">MTRATRATLNLRALQHNLTVARRHASDSRLMAIIKANGYGHGMIEVAQALDDADAFGVATLDEAIALREAGIPQSIVLLEGFVREDDLRLIDGFQLQPVIHHPDQIAILEQASGPALDVWLKVDTGMHRLGVAPAEVAATLSRLLGCPRVARVRLMTHLANADDHEDDFTLEQIRRFETLDDLSVTARSIANSAGILGWPQAASDWARPGIMLYGVSPFNNSVGEQHDLRPVMTLRSQLIAVNRHQAGEPIGYGGSWRCPEDMPIGVAAIGYGDGYPRHVPSGTPVLINGKRVPIVGRVSMDMLCVDLRNCPKAAIGDEVILWGEGLPVEEIAEAAGTIGYELLCKVTARVGFDYIHE</sequence>
<dbReference type="InterPro" id="IPR001608">
    <property type="entry name" value="Ala_racemase_N"/>
</dbReference>
<evidence type="ECO:0000256" key="7">
    <source>
        <dbReference type="ARBA" id="ARBA00023235"/>
    </source>
</evidence>
<comment type="cofactor">
    <cofactor evidence="2 9 10">
        <name>pyridoxal 5'-phosphate</name>
        <dbReference type="ChEBI" id="CHEBI:597326"/>
    </cofactor>
</comment>
<dbReference type="AlphaFoldDB" id="A0A4R8IPE6"/>
<dbReference type="FunFam" id="2.40.37.10:FF:000002">
    <property type="entry name" value="Alanine racemase"/>
    <property type="match status" value="1"/>
</dbReference>
<keyword evidence="6 9" id="KW-0663">Pyridoxal phosphate</keyword>
<dbReference type="InterPro" id="IPR000821">
    <property type="entry name" value="Ala_racemase"/>
</dbReference>
<evidence type="ECO:0000256" key="3">
    <source>
        <dbReference type="ARBA" id="ARBA00004752"/>
    </source>
</evidence>
<dbReference type="InterPro" id="IPR009006">
    <property type="entry name" value="Ala_racemase/Decarboxylase_C"/>
</dbReference>
<feature type="modified residue" description="N6-(pyridoxal phosphate)lysine" evidence="9 10">
    <location>
        <position position="35"/>
    </location>
</feature>
<evidence type="ECO:0000256" key="2">
    <source>
        <dbReference type="ARBA" id="ARBA00001933"/>
    </source>
</evidence>
<organism evidence="13 14">
    <name type="scientific">Thiohalophilus thiocyanatoxydans</name>
    <dbReference type="NCBI Taxonomy" id="381308"/>
    <lineage>
        <taxon>Bacteria</taxon>
        <taxon>Pseudomonadati</taxon>
        <taxon>Pseudomonadota</taxon>
        <taxon>Gammaproteobacteria</taxon>
        <taxon>Thiohalomonadales</taxon>
        <taxon>Thiohalophilaceae</taxon>
        <taxon>Thiohalophilus</taxon>
    </lineage>
</organism>
<name>A0A4R8IPE6_9GAMM</name>
<dbReference type="Proteomes" id="UP000294914">
    <property type="component" value="Unassembled WGS sequence"/>
</dbReference>
<proteinExistence type="inferred from homology"/>
<protein>
    <recommendedName>
        <fullName evidence="5 9">Alanine racemase</fullName>
        <ecNumber evidence="5 9">5.1.1.1</ecNumber>
    </recommendedName>
</protein>
<dbReference type="Pfam" id="PF00842">
    <property type="entry name" value="Ala_racemase_C"/>
    <property type="match status" value="1"/>
</dbReference>
<dbReference type="GO" id="GO:0030170">
    <property type="term" value="F:pyridoxal phosphate binding"/>
    <property type="evidence" value="ECO:0007669"/>
    <property type="project" value="UniProtKB-UniRule"/>
</dbReference>
<evidence type="ECO:0000256" key="4">
    <source>
        <dbReference type="ARBA" id="ARBA00007880"/>
    </source>
</evidence>
<keyword evidence="14" id="KW-1185">Reference proteome</keyword>
<evidence type="ECO:0000256" key="5">
    <source>
        <dbReference type="ARBA" id="ARBA00013089"/>
    </source>
</evidence>
<dbReference type="Gene3D" id="3.20.20.10">
    <property type="entry name" value="Alanine racemase"/>
    <property type="match status" value="1"/>
</dbReference>
<evidence type="ECO:0000259" key="12">
    <source>
        <dbReference type="SMART" id="SM01005"/>
    </source>
</evidence>
<dbReference type="OrthoDB" id="9813814at2"/>
<evidence type="ECO:0000256" key="8">
    <source>
        <dbReference type="ARBA" id="ARBA00037912"/>
    </source>
</evidence>
<dbReference type="EMBL" id="SOQX01000002">
    <property type="protein sequence ID" value="TDY02378.1"/>
    <property type="molecule type" value="Genomic_DNA"/>
</dbReference>
<evidence type="ECO:0000313" key="14">
    <source>
        <dbReference type="Proteomes" id="UP000294914"/>
    </source>
</evidence>
<dbReference type="PROSITE" id="PS00395">
    <property type="entry name" value="ALANINE_RACEMASE"/>
    <property type="match status" value="1"/>
</dbReference>
<dbReference type="Pfam" id="PF01168">
    <property type="entry name" value="Ala_racemase_N"/>
    <property type="match status" value="1"/>
</dbReference>
<keyword evidence="7 9" id="KW-0413">Isomerase</keyword>
<dbReference type="SUPFAM" id="SSF50621">
    <property type="entry name" value="Alanine racemase C-terminal domain-like"/>
    <property type="match status" value="1"/>
</dbReference>
<dbReference type="InterPro" id="IPR020622">
    <property type="entry name" value="Ala_racemase_pyridoxalP-BS"/>
</dbReference>
<accession>A0A4R8IPE6</accession>
<evidence type="ECO:0000256" key="10">
    <source>
        <dbReference type="PIRSR" id="PIRSR600821-50"/>
    </source>
</evidence>
<dbReference type="FunFam" id="3.20.20.10:FF:000002">
    <property type="entry name" value="Alanine racemase"/>
    <property type="match status" value="1"/>
</dbReference>
<comment type="pathway">
    <text evidence="8 9">Amino-acid biosynthesis; D-alanine biosynthesis; D-alanine from L-alanine: step 1/1.</text>
</comment>
<evidence type="ECO:0000256" key="1">
    <source>
        <dbReference type="ARBA" id="ARBA00000316"/>
    </source>
</evidence>
<dbReference type="NCBIfam" id="TIGR00492">
    <property type="entry name" value="alr"/>
    <property type="match status" value="1"/>
</dbReference>
<dbReference type="InterPro" id="IPR011079">
    <property type="entry name" value="Ala_racemase_C"/>
</dbReference>
<dbReference type="PRINTS" id="PR00992">
    <property type="entry name" value="ALARACEMASE"/>
</dbReference>
<dbReference type="SMART" id="SM01005">
    <property type="entry name" value="Ala_racemase_C"/>
    <property type="match status" value="1"/>
</dbReference>
<feature type="binding site" evidence="9 11">
    <location>
        <position position="301"/>
    </location>
    <ligand>
        <name>substrate</name>
    </ligand>
</feature>
<dbReference type="RefSeq" id="WP_134081328.1">
    <property type="nucleotide sequence ID" value="NZ_SOQX01000002.1"/>
</dbReference>
<dbReference type="GO" id="GO:0030632">
    <property type="term" value="P:D-alanine biosynthetic process"/>
    <property type="evidence" value="ECO:0007669"/>
    <property type="project" value="UniProtKB-UniRule"/>
</dbReference>
<gene>
    <name evidence="13" type="ORF">EDC23_0746</name>
</gene>
<dbReference type="HAMAP" id="MF_01201">
    <property type="entry name" value="Ala_racemase"/>
    <property type="match status" value="1"/>
</dbReference>
<evidence type="ECO:0000256" key="6">
    <source>
        <dbReference type="ARBA" id="ARBA00022898"/>
    </source>
</evidence>
<feature type="active site" description="Proton acceptor; specific for D-alanine" evidence="9">
    <location>
        <position position="35"/>
    </location>
</feature>
<comment type="function">
    <text evidence="9">Catalyzes the interconversion of L-alanine and D-alanine. May also act on other amino acids.</text>
</comment>
<dbReference type="PANTHER" id="PTHR30511:SF4">
    <property type="entry name" value="ALANINE RACEMASE, BIOSYNTHETIC"/>
    <property type="match status" value="1"/>
</dbReference>
<reference evidence="13 14" key="1">
    <citation type="submission" date="2019-03" db="EMBL/GenBank/DDBJ databases">
        <title>Genomic Encyclopedia of Type Strains, Phase IV (KMG-IV): sequencing the most valuable type-strain genomes for metagenomic binning, comparative biology and taxonomic classification.</title>
        <authorList>
            <person name="Goeker M."/>
        </authorList>
    </citation>
    <scope>NUCLEOTIDE SEQUENCE [LARGE SCALE GENOMIC DNA]</scope>
    <source>
        <strain evidence="13 14">DSM 16326</strain>
    </source>
</reference>
<feature type="active site" description="Proton acceptor; specific for L-alanine" evidence="9">
    <location>
        <position position="253"/>
    </location>
</feature>
<dbReference type="Gene3D" id="2.40.37.10">
    <property type="entry name" value="Lyase, Ornithine Decarboxylase, Chain A, domain 1"/>
    <property type="match status" value="1"/>
</dbReference>
<dbReference type="GO" id="GO:0008784">
    <property type="term" value="F:alanine racemase activity"/>
    <property type="evidence" value="ECO:0007669"/>
    <property type="project" value="UniProtKB-UniRule"/>
</dbReference>
<feature type="binding site" evidence="9 11">
    <location>
        <position position="129"/>
    </location>
    <ligand>
        <name>substrate</name>
    </ligand>
</feature>